<comment type="caution">
    <text evidence="1">The sequence shown here is derived from an EMBL/GenBank/DDBJ whole genome shotgun (WGS) entry which is preliminary data.</text>
</comment>
<proteinExistence type="predicted"/>
<gene>
    <name evidence="1" type="ORF">GCM10009804_64190</name>
</gene>
<accession>A0ABN2EAI7</accession>
<name>A0ABN2EAI7_9ACTN</name>
<reference evidence="1 2" key="1">
    <citation type="journal article" date="2019" name="Int. J. Syst. Evol. Microbiol.">
        <title>The Global Catalogue of Microorganisms (GCM) 10K type strain sequencing project: providing services to taxonomists for standard genome sequencing and annotation.</title>
        <authorList>
            <consortium name="The Broad Institute Genomics Platform"/>
            <consortium name="The Broad Institute Genome Sequencing Center for Infectious Disease"/>
            <person name="Wu L."/>
            <person name="Ma J."/>
        </authorList>
    </citation>
    <scope>NUCLEOTIDE SEQUENCE [LARGE SCALE GENOMIC DNA]</scope>
    <source>
        <strain evidence="1 2">JCM 15572</strain>
    </source>
</reference>
<evidence type="ECO:0000313" key="2">
    <source>
        <dbReference type="Proteomes" id="UP001501705"/>
    </source>
</evidence>
<evidence type="ECO:0000313" key="1">
    <source>
        <dbReference type="EMBL" id="GAA1598821.1"/>
    </source>
</evidence>
<dbReference type="EMBL" id="BAAAPH010000027">
    <property type="protein sequence ID" value="GAA1598821.1"/>
    <property type="molecule type" value="Genomic_DNA"/>
</dbReference>
<sequence>MLALDAHLTYPHCNGFHDGGERVALARYDADAVRIISVRWRGPNPDERVLHVLPPIPADRAGTPNGLIWFDIARGSGRLAVVIGNVLHVADADGALEPLWRPPAGHTLDGLVSITADGTRVAATADSGTIWSAWEVEVATGQTTLLFEKPWYANHIHYCPHDESRLAFSKEGPTLQTPDRVWSWHADAAPNGQCALDQQAISDSPGEFVAVGHERWCHHDTAALVVAYGSSNAGPRGLYFAYPDDRPPRLVGAGERYWHCDISRDGQYAIVDTSGPYDKPGRGWQDAGNISDVLLIDLATGTSRPIARTTATQHPWHPHPVFTPTGDAILHNHLTTSTRGVAVRTL</sequence>
<dbReference type="Proteomes" id="UP001501705">
    <property type="component" value="Unassembled WGS sequence"/>
</dbReference>
<keyword evidence="2" id="KW-1185">Reference proteome</keyword>
<organism evidence="1 2">
    <name type="scientific">Kribbella hippodromi</name>
    <dbReference type="NCBI Taxonomy" id="434347"/>
    <lineage>
        <taxon>Bacteria</taxon>
        <taxon>Bacillati</taxon>
        <taxon>Actinomycetota</taxon>
        <taxon>Actinomycetes</taxon>
        <taxon>Propionibacteriales</taxon>
        <taxon>Kribbellaceae</taxon>
        <taxon>Kribbella</taxon>
    </lineage>
</organism>
<dbReference type="Gene3D" id="2.130.10.10">
    <property type="entry name" value="YVTN repeat-like/Quinoprotein amine dehydrogenase"/>
    <property type="match status" value="1"/>
</dbReference>
<dbReference type="RefSeq" id="WP_344239587.1">
    <property type="nucleotide sequence ID" value="NZ_BAAAPH010000027.1"/>
</dbReference>
<dbReference type="InterPro" id="IPR015943">
    <property type="entry name" value="WD40/YVTN_repeat-like_dom_sf"/>
</dbReference>
<dbReference type="SUPFAM" id="SSF82171">
    <property type="entry name" value="DPP6 N-terminal domain-like"/>
    <property type="match status" value="1"/>
</dbReference>
<protein>
    <recommendedName>
        <fullName evidence="3">Oligogalacturonide lyase</fullName>
    </recommendedName>
</protein>
<evidence type="ECO:0008006" key="3">
    <source>
        <dbReference type="Google" id="ProtNLM"/>
    </source>
</evidence>